<dbReference type="AlphaFoldDB" id="A0A4Y2LNB3"/>
<sequence>MKYSLYPKDRYIPVSLNRGFTVCYYEDMKPRWSGLRNWRFADSASFRCSNAQYVVQLGERVPAHMSSLSSDHGLKLRGPSKSNPRVALKCKLNLAESNLN</sequence>
<gene>
    <name evidence="1" type="ORF">AVEN_134683_1</name>
</gene>
<evidence type="ECO:0000313" key="1">
    <source>
        <dbReference type="EMBL" id="GBN15939.1"/>
    </source>
</evidence>
<dbReference type="Proteomes" id="UP000499080">
    <property type="component" value="Unassembled WGS sequence"/>
</dbReference>
<comment type="caution">
    <text evidence="1">The sequence shown here is derived from an EMBL/GenBank/DDBJ whole genome shotgun (WGS) entry which is preliminary data.</text>
</comment>
<proteinExistence type="predicted"/>
<name>A0A4Y2LNB3_ARAVE</name>
<protein>
    <submittedName>
        <fullName evidence="1">Uncharacterized protein</fullName>
    </submittedName>
</protein>
<dbReference type="EMBL" id="BGPR01006081">
    <property type="protein sequence ID" value="GBN15939.1"/>
    <property type="molecule type" value="Genomic_DNA"/>
</dbReference>
<keyword evidence="2" id="KW-1185">Reference proteome</keyword>
<accession>A0A4Y2LNB3</accession>
<evidence type="ECO:0000313" key="2">
    <source>
        <dbReference type="Proteomes" id="UP000499080"/>
    </source>
</evidence>
<reference evidence="1 2" key="1">
    <citation type="journal article" date="2019" name="Sci. Rep.">
        <title>Orb-weaving spider Araneus ventricosus genome elucidates the spidroin gene catalogue.</title>
        <authorList>
            <person name="Kono N."/>
            <person name="Nakamura H."/>
            <person name="Ohtoshi R."/>
            <person name="Moran D.A.P."/>
            <person name="Shinohara A."/>
            <person name="Yoshida Y."/>
            <person name="Fujiwara M."/>
            <person name="Mori M."/>
            <person name="Tomita M."/>
            <person name="Arakawa K."/>
        </authorList>
    </citation>
    <scope>NUCLEOTIDE SEQUENCE [LARGE SCALE GENOMIC DNA]</scope>
</reference>
<organism evidence="1 2">
    <name type="scientific">Araneus ventricosus</name>
    <name type="common">Orbweaver spider</name>
    <name type="synonym">Epeira ventricosa</name>
    <dbReference type="NCBI Taxonomy" id="182803"/>
    <lineage>
        <taxon>Eukaryota</taxon>
        <taxon>Metazoa</taxon>
        <taxon>Ecdysozoa</taxon>
        <taxon>Arthropoda</taxon>
        <taxon>Chelicerata</taxon>
        <taxon>Arachnida</taxon>
        <taxon>Araneae</taxon>
        <taxon>Araneomorphae</taxon>
        <taxon>Entelegynae</taxon>
        <taxon>Araneoidea</taxon>
        <taxon>Araneidae</taxon>
        <taxon>Araneus</taxon>
    </lineage>
</organism>